<dbReference type="SMART" id="SM01043">
    <property type="entry name" value="BTAD"/>
    <property type="match status" value="1"/>
</dbReference>
<dbReference type="InterPro" id="IPR002182">
    <property type="entry name" value="NB-ARC"/>
</dbReference>
<dbReference type="SUPFAM" id="SSF52540">
    <property type="entry name" value="P-loop containing nucleoside triphosphate hydrolases"/>
    <property type="match status" value="1"/>
</dbReference>
<dbReference type="AlphaFoldDB" id="A0A4R7W1K9"/>
<dbReference type="InterPro" id="IPR016032">
    <property type="entry name" value="Sig_transdc_resp-reg_C-effctor"/>
</dbReference>
<dbReference type="InterPro" id="IPR011990">
    <property type="entry name" value="TPR-like_helical_dom_sf"/>
</dbReference>
<dbReference type="Proteomes" id="UP000294927">
    <property type="component" value="Unassembled WGS sequence"/>
</dbReference>
<protein>
    <submittedName>
        <fullName evidence="7">DNA-binding SARP family transcriptional activator</fullName>
    </submittedName>
</protein>
<comment type="similarity">
    <text evidence="1">Belongs to the AfsR/DnrI/RedD regulatory family.</text>
</comment>
<dbReference type="PROSITE" id="PS51755">
    <property type="entry name" value="OMPR_PHOB"/>
    <property type="match status" value="1"/>
</dbReference>
<gene>
    <name evidence="7" type="ORF">CLV71_102520</name>
</gene>
<dbReference type="PANTHER" id="PTHR47691">
    <property type="entry name" value="REGULATOR-RELATED"/>
    <property type="match status" value="1"/>
</dbReference>
<dbReference type="RefSeq" id="WP_133901695.1">
    <property type="nucleotide sequence ID" value="NZ_SOCP01000002.1"/>
</dbReference>
<dbReference type="SUPFAM" id="SSF48452">
    <property type="entry name" value="TPR-like"/>
    <property type="match status" value="2"/>
</dbReference>
<dbReference type="PANTHER" id="PTHR47691:SF3">
    <property type="entry name" value="HTH-TYPE TRANSCRIPTIONAL REGULATOR RV0890C-RELATED"/>
    <property type="match status" value="1"/>
</dbReference>
<dbReference type="GO" id="GO:0003677">
    <property type="term" value="F:DNA binding"/>
    <property type="evidence" value="ECO:0007669"/>
    <property type="project" value="UniProtKB-UniRule"/>
</dbReference>
<dbReference type="Pfam" id="PF00931">
    <property type="entry name" value="NB-ARC"/>
    <property type="match status" value="1"/>
</dbReference>
<evidence type="ECO:0000259" key="6">
    <source>
        <dbReference type="PROSITE" id="PS51755"/>
    </source>
</evidence>
<name>A0A4R7W1K9_9PSEU</name>
<comment type="caution">
    <text evidence="7">The sequence shown here is derived from an EMBL/GenBank/DDBJ whole genome shotgun (WGS) entry which is preliminary data.</text>
</comment>
<feature type="domain" description="OmpR/PhoB-type" evidence="6">
    <location>
        <begin position="1"/>
        <end position="92"/>
    </location>
</feature>
<dbReference type="InterPro" id="IPR005158">
    <property type="entry name" value="BTAD"/>
</dbReference>
<evidence type="ECO:0000256" key="5">
    <source>
        <dbReference type="SAM" id="MobiDB-lite"/>
    </source>
</evidence>
<dbReference type="Gene3D" id="1.10.8.430">
    <property type="entry name" value="Helical domain of apoptotic protease-activating factors"/>
    <property type="match status" value="1"/>
</dbReference>
<dbReference type="Pfam" id="PF03704">
    <property type="entry name" value="BTAD"/>
    <property type="match status" value="1"/>
</dbReference>
<dbReference type="Gene3D" id="1.25.40.10">
    <property type="entry name" value="Tetratricopeptide repeat domain"/>
    <property type="match status" value="2"/>
</dbReference>
<dbReference type="OrthoDB" id="3661636at2"/>
<dbReference type="InterPro" id="IPR027417">
    <property type="entry name" value="P-loop_NTPase"/>
</dbReference>
<dbReference type="InterPro" id="IPR036388">
    <property type="entry name" value="WH-like_DNA-bd_sf"/>
</dbReference>
<feature type="DNA-binding region" description="OmpR/PhoB-type" evidence="4">
    <location>
        <begin position="1"/>
        <end position="92"/>
    </location>
</feature>
<dbReference type="EMBL" id="SOCP01000002">
    <property type="protein sequence ID" value="TDV56453.1"/>
    <property type="molecule type" value="Genomic_DNA"/>
</dbReference>
<keyword evidence="8" id="KW-1185">Reference proteome</keyword>
<evidence type="ECO:0000313" key="7">
    <source>
        <dbReference type="EMBL" id="TDV56453.1"/>
    </source>
</evidence>
<dbReference type="InterPro" id="IPR019734">
    <property type="entry name" value="TPR_rpt"/>
</dbReference>
<evidence type="ECO:0000256" key="4">
    <source>
        <dbReference type="PROSITE-ProRule" id="PRU01091"/>
    </source>
</evidence>
<dbReference type="SMART" id="SM00028">
    <property type="entry name" value="TPR"/>
    <property type="match status" value="4"/>
</dbReference>
<dbReference type="InterPro" id="IPR001867">
    <property type="entry name" value="OmpR/PhoB-type_DNA-bd"/>
</dbReference>
<dbReference type="PRINTS" id="PR00364">
    <property type="entry name" value="DISEASERSIST"/>
</dbReference>
<dbReference type="InterPro" id="IPR042197">
    <property type="entry name" value="Apaf_helical"/>
</dbReference>
<evidence type="ECO:0000256" key="2">
    <source>
        <dbReference type="ARBA" id="ARBA00022737"/>
    </source>
</evidence>
<dbReference type="Gene3D" id="1.10.10.10">
    <property type="entry name" value="Winged helix-like DNA-binding domain superfamily/Winged helix DNA-binding domain"/>
    <property type="match status" value="1"/>
</dbReference>
<dbReference type="Pfam" id="PF13424">
    <property type="entry name" value="TPR_12"/>
    <property type="match status" value="1"/>
</dbReference>
<dbReference type="SMART" id="SM00862">
    <property type="entry name" value="Trans_reg_C"/>
    <property type="match status" value="1"/>
</dbReference>
<feature type="region of interest" description="Disordered" evidence="5">
    <location>
        <begin position="239"/>
        <end position="261"/>
    </location>
</feature>
<reference evidence="7 8" key="1">
    <citation type="submission" date="2019-03" db="EMBL/GenBank/DDBJ databases">
        <title>Genomic Encyclopedia of Archaeal and Bacterial Type Strains, Phase II (KMG-II): from individual species to whole genera.</title>
        <authorList>
            <person name="Goeker M."/>
        </authorList>
    </citation>
    <scope>NUCLEOTIDE SEQUENCE [LARGE SCALE GENOMIC DNA]</scope>
    <source>
        <strain evidence="7 8">DSM 45499</strain>
    </source>
</reference>
<dbReference type="GO" id="GO:0043531">
    <property type="term" value="F:ADP binding"/>
    <property type="evidence" value="ECO:0007669"/>
    <property type="project" value="InterPro"/>
</dbReference>
<dbReference type="SUPFAM" id="SSF46894">
    <property type="entry name" value="C-terminal effector domain of the bipartite response regulators"/>
    <property type="match status" value="1"/>
</dbReference>
<dbReference type="Gene3D" id="3.40.50.300">
    <property type="entry name" value="P-loop containing nucleotide triphosphate hydrolases"/>
    <property type="match status" value="1"/>
</dbReference>
<proteinExistence type="inferred from homology"/>
<evidence type="ECO:0000256" key="3">
    <source>
        <dbReference type="ARBA" id="ARBA00023125"/>
    </source>
</evidence>
<dbReference type="GO" id="GO:0006355">
    <property type="term" value="P:regulation of DNA-templated transcription"/>
    <property type="evidence" value="ECO:0007669"/>
    <property type="project" value="InterPro"/>
</dbReference>
<keyword evidence="3 4" id="KW-0238">DNA-binding</keyword>
<sequence>MELKILGQVRLQMHEQIKLGPTKVRGLLGYLAFRMNEAVHVDRIFEALWDDDHSADSGKRVQPQVSRLRRVLRESGCPADVLHEASSYRLEIDPSTVDLHRFRTTVRNGHRTRGRGNLSEAAGLFASAVGMWTGPPVADLNTTWARRLRATLVHSELIPAFCGLFDTQLALGDHDAVLDGLQRLLSEHTTEEQLAVRWIHALAVANRSGEVPAFYREFTQRLADDLGAQPSAQLVHAFRDASSPRRSNTAAPTPPSPPRVTPLFTGRDELLDQLDELLAGDDREVDVVVLDGLPGVGKTTLAKHWARRQHKWFPDGVLLADLAGYAEAPLIEPNTVIAEFLEELGVRATQIPDDTSERATLLRRTLSKKDVLVILDNVRDSMHVRPLLAATAGCRTLITSRQQLTGVIYRDGGQRVVIPALSDDDATRLLEKCVGHRATDDPATTSTLVELCQGLPLALRVAGEHIAARPAVPIGDLSTELRHERRLLDAGSHGDDHTTTLRSTFSWSYHNLRPEEQRAFRLVGLHPTTRFDVRAACALLGHDKLADVERLLDALVGAHLVAQEQAGRYLVHDLLYDYAIDIVRENEKADERDRAVRRLLDWYLGSACHARSLLLGDDQPVPELTPVDPVEPVAFDDANTALRWLVTERTNLIACAYRAVELAHHDHVWRLSACLNALNRHVSPHSLLEIHDLGRRSAELTGETAAVGGCLNNKGTAYALLNDHANAGHCFELAHRAFSAAGDMRGVAVSTHNTGVTHLNRGRPADAVTWLTRALAMNTRIQSDWAVANTHRRLGDANRMLHNVTDARSHYRLAAYTSQLADDLAGHATALRCLAQLSLEQDLLEDALQYGQAALDLFDRVHVDRTGGAAALTTLAATHLRLGSHAVATSMADEAIRTYREADDKSGEIDGLIIMGRSQAAAGESATAAQSWRSAQELISAPTDPRATVVRSLLETVDDRPIPIPRTTAQAAHLTQTPQRTGTDMKTVHIPD</sequence>
<evidence type="ECO:0000313" key="8">
    <source>
        <dbReference type="Proteomes" id="UP000294927"/>
    </source>
</evidence>
<accession>A0A4R7W1K9</accession>
<organism evidence="7 8">
    <name type="scientific">Actinophytocola oryzae</name>
    <dbReference type="NCBI Taxonomy" id="502181"/>
    <lineage>
        <taxon>Bacteria</taxon>
        <taxon>Bacillati</taxon>
        <taxon>Actinomycetota</taxon>
        <taxon>Actinomycetes</taxon>
        <taxon>Pseudonocardiales</taxon>
        <taxon>Pseudonocardiaceae</taxon>
    </lineage>
</organism>
<dbReference type="GO" id="GO:0000160">
    <property type="term" value="P:phosphorelay signal transduction system"/>
    <property type="evidence" value="ECO:0007669"/>
    <property type="project" value="InterPro"/>
</dbReference>
<evidence type="ECO:0000256" key="1">
    <source>
        <dbReference type="ARBA" id="ARBA00005820"/>
    </source>
</evidence>
<keyword evidence="2" id="KW-0677">Repeat</keyword>